<dbReference type="Proteomes" id="UP001521074">
    <property type="component" value="Unassembled WGS sequence"/>
</dbReference>
<dbReference type="EMBL" id="JAJSOJ010000046">
    <property type="protein sequence ID" value="MCE0744798.1"/>
    <property type="molecule type" value="Genomic_DNA"/>
</dbReference>
<dbReference type="Gene3D" id="1.10.287.470">
    <property type="entry name" value="Helix hairpin bin"/>
    <property type="match status" value="1"/>
</dbReference>
<dbReference type="NCBIfam" id="TIGR01730">
    <property type="entry name" value="RND_mfp"/>
    <property type="match status" value="1"/>
</dbReference>
<dbReference type="PANTHER" id="PTHR30469">
    <property type="entry name" value="MULTIDRUG RESISTANCE PROTEIN MDTA"/>
    <property type="match status" value="1"/>
</dbReference>
<protein>
    <submittedName>
        <fullName evidence="2">Efflux RND transporter periplasmic adaptor subunit</fullName>
    </submittedName>
</protein>
<reference evidence="2 3" key="1">
    <citation type="submission" date="2021-12" db="EMBL/GenBank/DDBJ databases">
        <title>Genome sequence of Acetobacter sicerae DmPark20a_162.</title>
        <authorList>
            <person name="Chaston J.M."/>
        </authorList>
    </citation>
    <scope>NUCLEOTIDE SEQUENCE [LARGE SCALE GENOMIC DNA]</scope>
    <source>
        <strain evidence="2 3">DmPark20a_162</strain>
    </source>
</reference>
<dbReference type="SUPFAM" id="SSF111369">
    <property type="entry name" value="HlyD-like secretion proteins"/>
    <property type="match status" value="1"/>
</dbReference>
<dbReference type="PANTHER" id="PTHR30469:SF18">
    <property type="entry name" value="RESISTANCE-NODULATION-CELL DIVISION (RND) EFFLUX MEMBRANE FUSION PROTEIN-RELATED"/>
    <property type="match status" value="1"/>
</dbReference>
<sequence>MRVEEADQNTPSFIGVYGTRRTVPLASAQSGRVAAVSVSVGEHVHKGQILVTFDKTAVLESVSQAQGELDVAHAEAAQSASLLHRSRGLDTTGGLSTAEIEQRRFSDKSSLGKVRSSLASLHQAEIQAAEMDVRASEDGVITYIAATPGSIITAGNEVVRLNAGEPEIRIQTLPSLNLHNGDKAEVAISTESNVAAVPAVVREIDSAVDKTSQLRDVQLTLSEPLPVPVNTLAKVSFLRSRSGRILTRVPLTALVPDKDGAAHLWVLSNHEETRTAFRRITVMELRGADALVEGLQPGEIIVASGPDTLQTDQKVKIAAIRNSL</sequence>
<evidence type="ECO:0000256" key="1">
    <source>
        <dbReference type="ARBA" id="ARBA00009477"/>
    </source>
</evidence>
<organism evidence="2 3">
    <name type="scientific">Acetobacter sicerae</name>
    <dbReference type="NCBI Taxonomy" id="85325"/>
    <lineage>
        <taxon>Bacteria</taxon>
        <taxon>Pseudomonadati</taxon>
        <taxon>Pseudomonadota</taxon>
        <taxon>Alphaproteobacteria</taxon>
        <taxon>Acetobacterales</taxon>
        <taxon>Acetobacteraceae</taxon>
        <taxon>Acetobacter</taxon>
    </lineage>
</organism>
<dbReference type="Gene3D" id="2.40.30.170">
    <property type="match status" value="1"/>
</dbReference>
<proteinExistence type="inferred from homology"/>
<dbReference type="InterPro" id="IPR006143">
    <property type="entry name" value="RND_pump_MFP"/>
</dbReference>
<comment type="caution">
    <text evidence="2">The sequence shown here is derived from an EMBL/GenBank/DDBJ whole genome shotgun (WGS) entry which is preliminary data.</text>
</comment>
<accession>A0ABS8VXH8</accession>
<keyword evidence="3" id="KW-1185">Reference proteome</keyword>
<dbReference type="Gene3D" id="2.40.420.20">
    <property type="match status" value="1"/>
</dbReference>
<dbReference type="RefSeq" id="WP_232878575.1">
    <property type="nucleotide sequence ID" value="NZ_JAJSOJ010000046.1"/>
</dbReference>
<comment type="similarity">
    <text evidence="1">Belongs to the membrane fusion protein (MFP) (TC 8.A.1) family.</text>
</comment>
<dbReference type="Gene3D" id="2.40.50.100">
    <property type="match status" value="1"/>
</dbReference>
<gene>
    <name evidence="2" type="ORF">LWC05_13000</name>
</gene>
<evidence type="ECO:0000313" key="3">
    <source>
        <dbReference type="Proteomes" id="UP001521074"/>
    </source>
</evidence>
<evidence type="ECO:0000313" key="2">
    <source>
        <dbReference type="EMBL" id="MCE0744798.1"/>
    </source>
</evidence>
<name>A0ABS8VXH8_9PROT</name>